<accession>A0ABR2HCP6</accession>
<dbReference type="EMBL" id="JAPFFF010000033">
    <property type="protein sequence ID" value="KAK8844209.1"/>
    <property type="molecule type" value="Genomic_DNA"/>
</dbReference>
<organism evidence="1 2">
    <name type="scientific">Tritrichomonas musculus</name>
    <dbReference type="NCBI Taxonomy" id="1915356"/>
    <lineage>
        <taxon>Eukaryota</taxon>
        <taxon>Metamonada</taxon>
        <taxon>Parabasalia</taxon>
        <taxon>Tritrichomonadida</taxon>
        <taxon>Tritrichomonadidae</taxon>
        <taxon>Tritrichomonas</taxon>
    </lineage>
</organism>
<reference evidence="1 2" key="1">
    <citation type="submission" date="2024-04" db="EMBL/GenBank/DDBJ databases">
        <title>Tritrichomonas musculus Genome.</title>
        <authorList>
            <person name="Alves-Ferreira E."/>
            <person name="Grigg M."/>
            <person name="Lorenzi H."/>
            <person name="Galac M."/>
        </authorList>
    </citation>
    <scope>NUCLEOTIDE SEQUENCE [LARGE SCALE GENOMIC DNA]</scope>
    <source>
        <strain evidence="1 2">EAF2021</strain>
    </source>
</reference>
<proteinExistence type="predicted"/>
<evidence type="ECO:0000313" key="2">
    <source>
        <dbReference type="Proteomes" id="UP001470230"/>
    </source>
</evidence>
<name>A0ABR2HCP6_9EUKA</name>
<comment type="caution">
    <text evidence="1">The sequence shown here is derived from an EMBL/GenBank/DDBJ whole genome shotgun (WGS) entry which is preliminary data.</text>
</comment>
<sequence>MSSEMNVIPKWIKEHFPEQLKEALEGNYSKPTVTGRKEAIDVDNVKDLAFYVNKTGVFKQDQFHRPIKGIGCYPYEYSRRNKKYVCNSYLHIKRTNEDPLINTKQNSNSPSWYKYLQLYLEDGKDLNPDIMYEVIYESNHPIQCIKLIVKKFSFDPSKNNNRKTQNKDKDFELYNILDEKEKDHICKLLHDKKINLDIKNKVVEEGNYDRISKILDFYELANYCIDNHMESNYINYIDENSKNFVNLGNIKLVNPKFKEFYTYAYKKTKIKEEMPKK</sequence>
<keyword evidence="2" id="KW-1185">Reference proteome</keyword>
<gene>
    <name evidence="1" type="ORF">M9Y10_024415</name>
</gene>
<dbReference type="Proteomes" id="UP001470230">
    <property type="component" value="Unassembled WGS sequence"/>
</dbReference>
<protein>
    <submittedName>
        <fullName evidence="1">Uncharacterized protein</fullName>
    </submittedName>
</protein>
<evidence type="ECO:0000313" key="1">
    <source>
        <dbReference type="EMBL" id="KAK8844209.1"/>
    </source>
</evidence>